<dbReference type="Proteomes" id="UP001595921">
    <property type="component" value="Unassembled WGS sequence"/>
</dbReference>
<organism evidence="2 3">
    <name type="scientific">Halobium salinum</name>
    <dbReference type="NCBI Taxonomy" id="1364940"/>
    <lineage>
        <taxon>Archaea</taxon>
        <taxon>Methanobacteriati</taxon>
        <taxon>Methanobacteriota</taxon>
        <taxon>Stenosarchaea group</taxon>
        <taxon>Halobacteria</taxon>
        <taxon>Halobacteriales</taxon>
        <taxon>Haloferacaceae</taxon>
        <taxon>Halobium</taxon>
    </lineage>
</organism>
<keyword evidence="1" id="KW-0472">Membrane</keyword>
<proteinExistence type="predicted"/>
<evidence type="ECO:0000313" key="3">
    <source>
        <dbReference type="Proteomes" id="UP001595921"/>
    </source>
</evidence>
<evidence type="ECO:0000256" key="1">
    <source>
        <dbReference type="SAM" id="Phobius"/>
    </source>
</evidence>
<evidence type="ECO:0000313" key="2">
    <source>
        <dbReference type="EMBL" id="MFC4356827.1"/>
    </source>
</evidence>
<feature type="transmembrane region" description="Helical" evidence="1">
    <location>
        <begin position="57"/>
        <end position="76"/>
    </location>
</feature>
<sequence>MAGTRLRDRLPHERDTEAFVFGLLALFVAGVTFWSSLLADAAGPLLASLPPRVGSPFLLGAVVWHLGGLGLGAVVYARARDVGLPMGWPTRDRHWLLVAAVTPPVLVCVATVVGTVVTDTSLASMVGTRYGPEADLGFVVGSVLPSAAFGAAGYGLLYHGAVQGRLRRLLPHSHAAALTPLLVWFSEPIPAAGFRTIVREGVPPMLALSLGVAATVGLWFGTGLCYRAWVERTPKRLVRPMYVPLLALGLLGFVTALGAAVDLPRAGYDLLRVATVGVGAYGYERTRSVLTPVLALATFEVAVGVVVYAESMTVLAT</sequence>
<protein>
    <submittedName>
        <fullName evidence="2">Uncharacterized protein</fullName>
    </submittedName>
</protein>
<feature type="transmembrane region" description="Helical" evidence="1">
    <location>
        <begin position="289"/>
        <end position="309"/>
    </location>
</feature>
<feature type="transmembrane region" description="Helical" evidence="1">
    <location>
        <begin position="169"/>
        <end position="186"/>
    </location>
</feature>
<feature type="transmembrane region" description="Helical" evidence="1">
    <location>
        <begin position="96"/>
        <end position="116"/>
    </location>
</feature>
<reference evidence="2 3" key="1">
    <citation type="journal article" date="2019" name="Int. J. Syst. Evol. Microbiol.">
        <title>The Global Catalogue of Microorganisms (GCM) 10K type strain sequencing project: providing services to taxonomists for standard genome sequencing and annotation.</title>
        <authorList>
            <consortium name="The Broad Institute Genomics Platform"/>
            <consortium name="The Broad Institute Genome Sequencing Center for Infectious Disease"/>
            <person name="Wu L."/>
            <person name="Ma J."/>
        </authorList>
    </citation>
    <scope>NUCLEOTIDE SEQUENCE [LARGE SCALE GENOMIC DNA]</scope>
    <source>
        <strain evidence="2 3">CGMCC 1.12553</strain>
    </source>
</reference>
<keyword evidence="3" id="KW-1185">Reference proteome</keyword>
<keyword evidence="1" id="KW-0812">Transmembrane</keyword>
<feature type="transmembrane region" description="Helical" evidence="1">
    <location>
        <begin position="206"/>
        <end position="229"/>
    </location>
</feature>
<gene>
    <name evidence="2" type="ORF">ACFO0N_02560</name>
</gene>
<feature type="transmembrane region" description="Helical" evidence="1">
    <location>
        <begin position="241"/>
        <end position="261"/>
    </location>
</feature>
<dbReference type="EMBL" id="JBHSDS010000002">
    <property type="protein sequence ID" value="MFC4356827.1"/>
    <property type="molecule type" value="Genomic_DNA"/>
</dbReference>
<feature type="transmembrane region" description="Helical" evidence="1">
    <location>
        <begin position="136"/>
        <end position="157"/>
    </location>
</feature>
<dbReference type="AlphaFoldDB" id="A0ABD5P7H5"/>
<dbReference type="RefSeq" id="WP_267625270.1">
    <property type="nucleotide sequence ID" value="NZ_JAODIW010000010.1"/>
</dbReference>
<name>A0ABD5P7H5_9EURY</name>
<accession>A0ABD5P7H5</accession>
<comment type="caution">
    <text evidence="2">The sequence shown here is derived from an EMBL/GenBank/DDBJ whole genome shotgun (WGS) entry which is preliminary data.</text>
</comment>
<keyword evidence="1" id="KW-1133">Transmembrane helix</keyword>
<feature type="transmembrane region" description="Helical" evidence="1">
    <location>
        <begin position="18"/>
        <end position="37"/>
    </location>
</feature>